<keyword evidence="3" id="KW-0378">Hydrolase</keyword>
<keyword evidence="6" id="KW-0732">Signal</keyword>
<dbReference type="AlphaFoldDB" id="A0A848QGT2"/>
<reference evidence="9 10" key="1">
    <citation type="submission" date="2020-04" db="EMBL/GenBank/DDBJ databases">
        <authorList>
            <person name="Liu A."/>
        </authorList>
    </citation>
    <scope>NUCLEOTIDE SEQUENCE [LARGE SCALE GENOMIC DNA]</scope>
    <source>
        <strain evidence="9 10">RZ02</strain>
    </source>
</reference>
<feature type="domain" description="Peptidase M16 C-terminal" evidence="8">
    <location>
        <begin position="732"/>
        <end position="907"/>
    </location>
</feature>
<dbReference type="GO" id="GO:0006508">
    <property type="term" value="P:proteolysis"/>
    <property type="evidence" value="ECO:0007669"/>
    <property type="project" value="UniProtKB-KW"/>
</dbReference>
<dbReference type="Pfam" id="PF00675">
    <property type="entry name" value="Peptidase_M16"/>
    <property type="match status" value="1"/>
</dbReference>
<keyword evidence="10" id="KW-1185">Reference proteome</keyword>
<dbReference type="InterPro" id="IPR011249">
    <property type="entry name" value="Metalloenz_LuxS/M16"/>
</dbReference>
<dbReference type="InterPro" id="IPR011765">
    <property type="entry name" value="Pept_M16_N"/>
</dbReference>
<dbReference type="SUPFAM" id="SSF63411">
    <property type="entry name" value="LuxS/MPP-like metallohydrolase"/>
    <property type="match status" value="3"/>
</dbReference>
<dbReference type="RefSeq" id="WP_170011678.1">
    <property type="nucleotide sequence ID" value="NZ_JABCRE010000002.1"/>
</dbReference>
<dbReference type="InterPro" id="IPR050626">
    <property type="entry name" value="Peptidase_M16"/>
</dbReference>
<dbReference type="EMBL" id="JABCRE010000002">
    <property type="protein sequence ID" value="NMW31822.1"/>
    <property type="molecule type" value="Genomic_DNA"/>
</dbReference>
<evidence type="ECO:0000259" key="7">
    <source>
        <dbReference type="Pfam" id="PF00675"/>
    </source>
</evidence>
<keyword evidence="5" id="KW-0482">Metalloprotease</keyword>
<protein>
    <submittedName>
        <fullName evidence="9">Insulinase family protein</fullName>
    </submittedName>
</protein>
<feature type="domain" description="Peptidase M16 N-terminal" evidence="7">
    <location>
        <begin position="86"/>
        <end position="218"/>
    </location>
</feature>
<dbReference type="GO" id="GO:0046872">
    <property type="term" value="F:metal ion binding"/>
    <property type="evidence" value="ECO:0007669"/>
    <property type="project" value="InterPro"/>
</dbReference>
<comment type="similarity">
    <text evidence="1">Belongs to the peptidase M16 family.</text>
</comment>
<name>A0A848QGT2_9SPHN</name>
<evidence type="ECO:0000313" key="9">
    <source>
        <dbReference type="EMBL" id="NMW31822.1"/>
    </source>
</evidence>
<dbReference type="Proteomes" id="UP000561181">
    <property type="component" value="Unassembled WGS sequence"/>
</dbReference>
<evidence type="ECO:0000256" key="4">
    <source>
        <dbReference type="ARBA" id="ARBA00022833"/>
    </source>
</evidence>
<evidence type="ECO:0000256" key="2">
    <source>
        <dbReference type="ARBA" id="ARBA00022670"/>
    </source>
</evidence>
<organism evidence="9 10">
    <name type="scientific">Pontixanthobacter rizhaonensis</name>
    <dbReference type="NCBI Taxonomy" id="2730337"/>
    <lineage>
        <taxon>Bacteria</taxon>
        <taxon>Pseudomonadati</taxon>
        <taxon>Pseudomonadota</taxon>
        <taxon>Alphaproteobacteria</taxon>
        <taxon>Sphingomonadales</taxon>
        <taxon>Erythrobacteraceae</taxon>
        <taxon>Pontixanthobacter</taxon>
    </lineage>
</organism>
<dbReference type="GO" id="GO:0008237">
    <property type="term" value="F:metallopeptidase activity"/>
    <property type="evidence" value="ECO:0007669"/>
    <property type="project" value="UniProtKB-KW"/>
</dbReference>
<evidence type="ECO:0000256" key="5">
    <source>
        <dbReference type="ARBA" id="ARBA00023049"/>
    </source>
</evidence>
<feature type="signal peptide" evidence="6">
    <location>
        <begin position="1"/>
        <end position="26"/>
    </location>
</feature>
<dbReference type="PANTHER" id="PTHR43690">
    <property type="entry name" value="NARDILYSIN"/>
    <property type="match status" value="1"/>
</dbReference>
<evidence type="ECO:0000256" key="6">
    <source>
        <dbReference type="SAM" id="SignalP"/>
    </source>
</evidence>
<evidence type="ECO:0000256" key="1">
    <source>
        <dbReference type="ARBA" id="ARBA00007261"/>
    </source>
</evidence>
<feature type="domain" description="Peptidase M16 C-terminal" evidence="8">
    <location>
        <begin position="247"/>
        <end position="429"/>
    </location>
</feature>
<dbReference type="PANTHER" id="PTHR43690:SF34">
    <property type="entry name" value="ZINC PROTEASE PQQL-LIKE"/>
    <property type="match status" value="1"/>
</dbReference>
<sequence length="999" mass="107919">MIKISRAVRPFVCVLPALLLAGPIQARTPVIQPPALDYPNGGDIVLPVAAQTGDETPWIYEGSDVPRDEEWLFGKMDNGLRYAVRENGVPPDQVSIRIRLDVGSLHEEDSEQGFAHLMEHLSFRESKYLKAGEAITRWQELGATFGSDTNAETSPTHTVYKLDLPNATPAALEESFKLLSGMMREPVLSDQTLAAEIPIVLAEKRERGGAAQRVAEKSRQILFTGQRLANRLPIGTEATLKGATGPAMQAFHDRWYRPENAVVVVAGDTDAITLALLVEKYFGDWQGKGPLTPEPNFGDPVAPAGADAANPVGEVAVIVEPDLPRSMTYAIMRPWRPVQDTIVYNEGLLIDTLSQAIINRRLESRARSGGSFLYAQVSQDDVSRSTDATFVSVGPLDNDWQSALRDVRGVIADALATPPTMEEINREVAEFDSIFVSQLEQADVQAGSALADNVIQAVDIREAIAAPDTVLKVFRGMKAKITPEAVLKHTRALFKGDVIRGTYLTPQSGEADEGSLRAALLAPAEADGSARLAAKSISFDELPPIGEPGTIVSRASLGVTGIPEIERIEFANGARALIWSHSAERGRVSVKMRFGSGYRGFGQNDAAYISLAEMALIGSGLGDLGQEELDRISTGRVLGFDFGIGDGNFTFGATTRNADLADQLYLFAGKLAMPRWDVNPVNRAKAAQRLAYESYATSPGGVLGRDLEYILRNNDERFSTPTPEELAAATPEGFRAVWEPLLKQGDVEVIIFGDFDKEQAVEALRKTVGALPPRDPIPADVAARIPSFPQGSSAVKVLTHRGDANQAAAVIAWPSGGGVAGLPESRQLDILVDVFNNRLIDAMRERAGASYAPNVGSRWPVEINGGGRVTAIAQLRPQDVPVFYAAAEAIAQDLVINPPTAEELQRVTEPLRQLINRASTGNQFWVGQLEGSSSDPRRIRMVRSLLSDYTQTSAAAMQFLAKRYFTADGAYRIAIIPEGQKLASETGSSANRAAEIIGR</sequence>
<gene>
    <name evidence="9" type="ORF">HKD42_07100</name>
</gene>
<evidence type="ECO:0000313" key="10">
    <source>
        <dbReference type="Proteomes" id="UP000561181"/>
    </source>
</evidence>
<proteinExistence type="inferred from homology"/>
<evidence type="ECO:0000259" key="8">
    <source>
        <dbReference type="Pfam" id="PF05193"/>
    </source>
</evidence>
<dbReference type="InterPro" id="IPR007863">
    <property type="entry name" value="Peptidase_M16_C"/>
</dbReference>
<comment type="caution">
    <text evidence="9">The sequence shown here is derived from an EMBL/GenBank/DDBJ whole genome shotgun (WGS) entry which is preliminary data.</text>
</comment>
<accession>A0A848QGT2</accession>
<evidence type="ECO:0000256" key="3">
    <source>
        <dbReference type="ARBA" id="ARBA00022801"/>
    </source>
</evidence>
<feature type="chain" id="PRO_5032897776" evidence="6">
    <location>
        <begin position="27"/>
        <end position="999"/>
    </location>
</feature>
<keyword evidence="2" id="KW-0645">Protease</keyword>
<keyword evidence="4" id="KW-0862">Zinc</keyword>
<dbReference type="Pfam" id="PF05193">
    <property type="entry name" value="Peptidase_M16_C"/>
    <property type="match status" value="2"/>
</dbReference>
<dbReference type="Gene3D" id="3.30.830.10">
    <property type="entry name" value="Metalloenzyme, LuxS/M16 peptidase-like"/>
    <property type="match status" value="3"/>
</dbReference>